<sequence length="120" mass="13016">MKADEHPPEHIVRIGLRMACWGAPVLKRHGVAGIAVIVVVVRAKEIRRVACVEVPGVRESARAPVARVHGRRPARDAFSHRGVIEPVSFHVTEDGGESVRPFLVVDAGECVGVGYRDSEP</sequence>
<keyword evidence="2" id="KW-1185">Reference proteome</keyword>
<dbReference type="Proteomes" id="UP000230002">
    <property type="component" value="Unassembled WGS sequence"/>
</dbReference>
<name>A0A2G8RXS0_9APHY</name>
<organism evidence="1 2">
    <name type="scientific">Ganoderma sinense ZZ0214-1</name>
    <dbReference type="NCBI Taxonomy" id="1077348"/>
    <lineage>
        <taxon>Eukaryota</taxon>
        <taxon>Fungi</taxon>
        <taxon>Dikarya</taxon>
        <taxon>Basidiomycota</taxon>
        <taxon>Agaricomycotina</taxon>
        <taxon>Agaricomycetes</taxon>
        <taxon>Polyporales</taxon>
        <taxon>Polyporaceae</taxon>
        <taxon>Ganoderma</taxon>
    </lineage>
</organism>
<evidence type="ECO:0000313" key="1">
    <source>
        <dbReference type="EMBL" id="PIL26311.1"/>
    </source>
</evidence>
<reference evidence="1 2" key="1">
    <citation type="journal article" date="2015" name="Sci. Rep.">
        <title>Chromosome-level genome map provides insights into diverse defense mechanisms in the medicinal fungus Ganoderma sinense.</title>
        <authorList>
            <person name="Zhu Y."/>
            <person name="Xu J."/>
            <person name="Sun C."/>
            <person name="Zhou S."/>
            <person name="Xu H."/>
            <person name="Nelson D.R."/>
            <person name="Qian J."/>
            <person name="Song J."/>
            <person name="Luo H."/>
            <person name="Xiang L."/>
            <person name="Li Y."/>
            <person name="Xu Z."/>
            <person name="Ji A."/>
            <person name="Wang L."/>
            <person name="Lu S."/>
            <person name="Hayward A."/>
            <person name="Sun W."/>
            <person name="Li X."/>
            <person name="Schwartz D.C."/>
            <person name="Wang Y."/>
            <person name="Chen S."/>
        </authorList>
    </citation>
    <scope>NUCLEOTIDE SEQUENCE [LARGE SCALE GENOMIC DNA]</scope>
    <source>
        <strain evidence="1 2">ZZ0214-1</strain>
    </source>
</reference>
<gene>
    <name evidence="1" type="ORF">GSI_12067</name>
</gene>
<evidence type="ECO:0000313" key="2">
    <source>
        <dbReference type="Proteomes" id="UP000230002"/>
    </source>
</evidence>
<proteinExistence type="predicted"/>
<dbReference type="AlphaFoldDB" id="A0A2G8RXS0"/>
<protein>
    <submittedName>
        <fullName evidence="1">Uncharacterized protein</fullName>
    </submittedName>
</protein>
<accession>A0A2G8RXS0</accession>
<dbReference type="EMBL" id="AYKW01000045">
    <property type="protein sequence ID" value="PIL26311.1"/>
    <property type="molecule type" value="Genomic_DNA"/>
</dbReference>
<comment type="caution">
    <text evidence="1">The sequence shown here is derived from an EMBL/GenBank/DDBJ whole genome shotgun (WGS) entry which is preliminary data.</text>
</comment>